<dbReference type="EMBL" id="CM001223">
    <property type="protein sequence ID" value="AES80628.1"/>
    <property type="molecule type" value="Genomic_DNA"/>
</dbReference>
<evidence type="ECO:0000313" key="3">
    <source>
        <dbReference type="Proteomes" id="UP000002051"/>
    </source>
</evidence>
<sequence>MARFNPETGEYQGVCRVMFGFTVSFYIRRTISSLSMVRGIPSKPILAKYILFHILAPCSCISI</sequence>
<proteinExistence type="predicted"/>
<keyword evidence="3" id="KW-1185">Reference proteome</keyword>
<reference evidence="1 3" key="1">
    <citation type="journal article" date="2011" name="Nature">
        <title>The Medicago genome provides insight into the evolution of rhizobial symbioses.</title>
        <authorList>
            <person name="Young N.D."/>
            <person name="Debelle F."/>
            <person name="Oldroyd G.E."/>
            <person name="Geurts R."/>
            <person name="Cannon S.B."/>
            <person name="Udvardi M.K."/>
            <person name="Benedito V.A."/>
            <person name="Mayer K.F."/>
            <person name="Gouzy J."/>
            <person name="Schoof H."/>
            <person name="Van de Peer Y."/>
            <person name="Proost S."/>
            <person name="Cook D.R."/>
            <person name="Meyers B.C."/>
            <person name="Spannagl M."/>
            <person name="Cheung F."/>
            <person name="De Mita S."/>
            <person name="Krishnakumar V."/>
            <person name="Gundlach H."/>
            <person name="Zhou S."/>
            <person name="Mudge J."/>
            <person name="Bharti A.K."/>
            <person name="Murray J.D."/>
            <person name="Naoumkina M.A."/>
            <person name="Rosen B."/>
            <person name="Silverstein K.A."/>
            <person name="Tang H."/>
            <person name="Rombauts S."/>
            <person name="Zhao P.X."/>
            <person name="Zhou P."/>
            <person name="Barbe V."/>
            <person name="Bardou P."/>
            <person name="Bechner M."/>
            <person name="Bellec A."/>
            <person name="Berger A."/>
            <person name="Berges H."/>
            <person name="Bidwell S."/>
            <person name="Bisseling T."/>
            <person name="Choisne N."/>
            <person name="Couloux A."/>
            <person name="Denny R."/>
            <person name="Deshpande S."/>
            <person name="Dai X."/>
            <person name="Doyle J.J."/>
            <person name="Dudez A.M."/>
            <person name="Farmer A.D."/>
            <person name="Fouteau S."/>
            <person name="Franken C."/>
            <person name="Gibelin C."/>
            <person name="Gish J."/>
            <person name="Goldstein S."/>
            <person name="Gonzalez A.J."/>
            <person name="Green P.J."/>
            <person name="Hallab A."/>
            <person name="Hartog M."/>
            <person name="Hua A."/>
            <person name="Humphray S.J."/>
            <person name="Jeong D.H."/>
            <person name="Jing Y."/>
            <person name="Jocker A."/>
            <person name="Kenton S.M."/>
            <person name="Kim D.J."/>
            <person name="Klee K."/>
            <person name="Lai H."/>
            <person name="Lang C."/>
            <person name="Lin S."/>
            <person name="Macmil S.L."/>
            <person name="Magdelenat G."/>
            <person name="Matthews L."/>
            <person name="McCorrison J."/>
            <person name="Monaghan E.L."/>
            <person name="Mun J.H."/>
            <person name="Najar F.Z."/>
            <person name="Nicholson C."/>
            <person name="Noirot C."/>
            <person name="O'Bleness M."/>
            <person name="Paule C.R."/>
            <person name="Poulain J."/>
            <person name="Prion F."/>
            <person name="Qin B."/>
            <person name="Qu C."/>
            <person name="Retzel E.F."/>
            <person name="Riddle C."/>
            <person name="Sallet E."/>
            <person name="Samain S."/>
            <person name="Samson N."/>
            <person name="Sanders I."/>
            <person name="Saurat O."/>
            <person name="Scarpelli C."/>
            <person name="Schiex T."/>
            <person name="Segurens B."/>
            <person name="Severin A.J."/>
            <person name="Sherrier D.J."/>
            <person name="Shi R."/>
            <person name="Sims S."/>
            <person name="Singer S.R."/>
            <person name="Sinharoy S."/>
            <person name="Sterck L."/>
            <person name="Viollet A."/>
            <person name="Wang B.B."/>
            <person name="Wang K."/>
            <person name="Wang M."/>
            <person name="Wang X."/>
            <person name="Warfsmann J."/>
            <person name="Weissenbach J."/>
            <person name="White D.D."/>
            <person name="White J.D."/>
            <person name="Wiley G.B."/>
            <person name="Wincker P."/>
            <person name="Xing Y."/>
            <person name="Yang L."/>
            <person name="Yao Z."/>
            <person name="Ying F."/>
            <person name="Zhai J."/>
            <person name="Zhou L."/>
            <person name="Zuber A."/>
            <person name="Denarie J."/>
            <person name="Dixon R.A."/>
            <person name="May G.D."/>
            <person name="Schwartz D.C."/>
            <person name="Rogers J."/>
            <person name="Quetier F."/>
            <person name="Town C.D."/>
            <person name="Roe B.A."/>
        </authorList>
    </citation>
    <scope>NUCLEOTIDE SEQUENCE [LARGE SCALE GENOMIC DNA]</scope>
    <source>
        <strain evidence="1">A17</strain>
        <strain evidence="2 3">cv. Jemalong A17</strain>
    </source>
</reference>
<organism evidence="1 3">
    <name type="scientific">Medicago truncatula</name>
    <name type="common">Barrel medic</name>
    <name type="synonym">Medicago tribuloides</name>
    <dbReference type="NCBI Taxonomy" id="3880"/>
    <lineage>
        <taxon>Eukaryota</taxon>
        <taxon>Viridiplantae</taxon>
        <taxon>Streptophyta</taxon>
        <taxon>Embryophyta</taxon>
        <taxon>Tracheophyta</taxon>
        <taxon>Spermatophyta</taxon>
        <taxon>Magnoliopsida</taxon>
        <taxon>eudicotyledons</taxon>
        <taxon>Gunneridae</taxon>
        <taxon>Pentapetalae</taxon>
        <taxon>rosids</taxon>
        <taxon>fabids</taxon>
        <taxon>Fabales</taxon>
        <taxon>Fabaceae</taxon>
        <taxon>Papilionoideae</taxon>
        <taxon>50 kb inversion clade</taxon>
        <taxon>NPAAA clade</taxon>
        <taxon>Hologalegina</taxon>
        <taxon>IRL clade</taxon>
        <taxon>Trifolieae</taxon>
        <taxon>Medicago</taxon>
    </lineage>
</organism>
<reference evidence="2" key="3">
    <citation type="submission" date="2015-04" db="UniProtKB">
        <authorList>
            <consortium name="EnsemblPlants"/>
        </authorList>
    </citation>
    <scope>IDENTIFICATION</scope>
    <source>
        <strain evidence="2">cv. Jemalong A17</strain>
    </source>
</reference>
<dbReference type="Proteomes" id="UP000002051">
    <property type="component" value="Unassembled WGS sequence"/>
</dbReference>
<evidence type="ECO:0000313" key="2">
    <source>
        <dbReference type="EnsemblPlants" id="AES80628"/>
    </source>
</evidence>
<dbReference type="PaxDb" id="3880-AES80628"/>
<accession>G7KV97</accession>
<dbReference type="AlphaFoldDB" id="G7KV97"/>
<evidence type="ECO:0000313" key="1">
    <source>
        <dbReference type="EMBL" id="AES80628.1"/>
    </source>
</evidence>
<dbReference type="HOGENOM" id="CLU_2889207_0_0_1"/>
<reference evidence="1 3" key="2">
    <citation type="journal article" date="2014" name="BMC Genomics">
        <title>An improved genome release (version Mt4.0) for the model legume Medicago truncatula.</title>
        <authorList>
            <person name="Tang H."/>
            <person name="Krishnakumar V."/>
            <person name="Bidwell S."/>
            <person name="Rosen B."/>
            <person name="Chan A."/>
            <person name="Zhou S."/>
            <person name="Gentzbittel L."/>
            <person name="Childs K.L."/>
            <person name="Yandell M."/>
            <person name="Gundlach H."/>
            <person name="Mayer K.F."/>
            <person name="Schwartz D.C."/>
            <person name="Town C.D."/>
        </authorList>
    </citation>
    <scope>GENOME REANNOTATION</scope>
    <source>
        <strain evidence="2 3">cv. Jemalong A17</strain>
    </source>
</reference>
<gene>
    <name evidence="1" type="ordered locus">MTR_7g082880</name>
</gene>
<protein>
    <submittedName>
        <fullName evidence="1 2">Uncharacterized protein</fullName>
    </submittedName>
</protein>
<dbReference type="EnsemblPlants" id="AES80628">
    <property type="protein sequence ID" value="AES80628"/>
    <property type="gene ID" value="MTR_7g082880"/>
</dbReference>
<name>G7KV97_MEDTR</name>